<name>A0ABY6LTT6_9ARAC</name>
<organism evidence="7 8">
    <name type="scientific">Cordylochernes scorpioides</name>
    <dbReference type="NCBI Taxonomy" id="51811"/>
    <lineage>
        <taxon>Eukaryota</taxon>
        <taxon>Metazoa</taxon>
        <taxon>Ecdysozoa</taxon>
        <taxon>Arthropoda</taxon>
        <taxon>Chelicerata</taxon>
        <taxon>Arachnida</taxon>
        <taxon>Pseudoscorpiones</taxon>
        <taxon>Cheliferoidea</taxon>
        <taxon>Chernetidae</taxon>
        <taxon>Cordylochernes</taxon>
    </lineage>
</organism>
<dbReference type="EMBL" id="CP092885">
    <property type="protein sequence ID" value="UYV83567.1"/>
    <property type="molecule type" value="Genomic_DNA"/>
</dbReference>
<accession>A0ABY6LTT6</accession>
<dbReference type="InterPro" id="IPR051085">
    <property type="entry name" value="MB_O-acyltransferase"/>
</dbReference>
<feature type="transmembrane region" description="Helical" evidence="6">
    <location>
        <begin position="189"/>
        <end position="208"/>
    </location>
</feature>
<evidence type="ECO:0000256" key="1">
    <source>
        <dbReference type="ARBA" id="ARBA00004141"/>
    </source>
</evidence>
<dbReference type="Pfam" id="PF03062">
    <property type="entry name" value="MBOAT"/>
    <property type="match status" value="1"/>
</dbReference>
<evidence type="ECO:0000313" key="8">
    <source>
        <dbReference type="Proteomes" id="UP001235939"/>
    </source>
</evidence>
<evidence type="ECO:0000256" key="5">
    <source>
        <dbReference type="ARBA" id="ARBA00038268"/>
    </source>
</evidence>
<dbReference type="PANTHER" id="PTHR13285">
    <property type="entry name" value="ACYLTRANSFERASE"/>
    <property type="match status" value="1"/>
</dbReference>
<dbReference type="InterPro" id="IPR004299">
    <property type="entry name" value="MBOAT_fam"/>
</dbReference>
<keyword evidence="3 6" id="KW-1133">Transmembrane helix</keyword>
<comment type="similarity">
    <text evidence="5">Belongs to the membrane-bound acyltransferase family. HHAT subfamily.</text>
</comment>
<comment type="subcellular location">
    <subcellularLocation>
        <location evidence="1">Membrane</location>
        <topology evidence="1">Multi-pass membrane protein</topology>
    </subcellularLocation>
</comment>
<feature type="transmembrane region" description="Helical" evidence="6">
    <location>
        <begin position="220"/>
        <end position="244"/>
    </location>
</feature>
<keyword evidence="8" id="KW-1185">Reference proteome</keyword>
<sequence length="259" mass="29682">MSGINHWSFNQRCWQVREQRRSKAWCRKAVVEGLRCAGSCVLLELSLHWLYPSAMQFYPQLVWELSGWELAGLGYCLTLLFYLKYLALYRLAGWVAGLEGLVLPHPPCCVSRIHLCSLLWRYFYHPLAGSKNSSNLRKAAASSVCFGFVLVWHGWDKAVVVWCALNFVGVSLERWLLAPHTNWSVRLQALVSSPFFLLMCLSSIFFLSNYDVGMVFIQRIILSGFPIPLLPLLAIMYCGAQVSLHVQRLELKRRFSSFP</sequence>
<feature type="transmembrane region" description="Helical" evidence="6">
    <location>
        <begin position="29"/>
        <end position="50"/>
    </location>
</feature>
<dbReference type="Proteomes" id="UP001235939">
    <property type="component" value="Chromosome 23"/>
</dbReference>
<keyword evidence="2 6" id="KW-0812">Transmembrane</keyword>
<proteinExistence type="inferred from homology"/>
<feature type="transmembrane region" description="Helical" evidence="6">
    <location>
        <begin position="70"/>
        <end position="88"/>
    </location>
</feature>
<evidence type="ECO:0000256" key="4">
    <source>
        <dbReference type="ARBA" id="ARBA00023136"/>
    </source>
</evidence>
<dbReference type="PANTHER" id="PTHR13285:SF18">
    <property type="entry name" value="PROTEIN-CYSTEINE N-PALMITOYLTRANSFERASE RASP"/>
    <property type="match status" value="1"/>
</dbReference>
<protein>
    <submittedName>
        <fullName evidence="7">HHAT</fullName>
    </submittedName>
</protein>
<evidence type="ECO:0000313" key="7">
    <source>
        <dbReference type="EMBL" id="UYV83567.1"/>
    </source>
</evidence>
<evidence type="ECO:0000256" key="6">
    <source>
        <dbReference type="SAM" id="Phobius"/>
    </source>
</evidence>
<evidence type="ECO:0000256" key="3">
    <source>
        <dbReference type="ARBA" id="ARBA00022989"/>
    </source>
</evidence>
<evidence type="ECO:0000256" key="2">
    <source>
        <dbReference type="ARBA" id="ARBA00022692"/>
    </source>
</evidence>
<gene>
    <name evidence="7" type="ORF">LAZ67_23001491</name>
</gene>
<feature type="transmembrane region" description="Helical" evidence="6">
    <location>
        <begin position="159"/>
        <end position="177"/>
    </location>
</feature>
<reference evidence="7 8" key="1">
    <citation type="submission" date="2022-03" db="EMBL/GenBank/DDBJ databases">
        <title>A chromosomal length assembly of Cordylochernes scorpioides.</title>
        <authorList>
            <person name="Zeh D."/>
            <person name="Zeh J."/>
        </authorList>
    </citation>
    <scope>NUCLEOTIDE SEQUENCE [LARGE SCALE GENOMIC DNA]</scope>
    <source>
        <strain evidence="7">IN4F17</strain>
        <tissue evidence="7">Whole Body</tissue>
    </source>
</reference>
<keyword evidence="4 6" id="KW-0472">Membrane</keyword>